<reference evidence="4 5" key="1">
    <citation type="submission" date="2019-12" db="EMBL/GenBank/DDBJ databases">
        <title>Genome sequenceing of Clostridium bovifaecis.</title>
        <authorList>
            <person name="Yao Y."/>
        </authorList>
    </citation>
    <scope>NUCLEOTIDE SEQUENCE [LARGE SCALE GENOMIC DNA]</scope>
    <source>
        <strain evidence="4 5">BXX</strain>
    </source>
</reference>
<protein>
    <submittedName>
        <fullName evidence="4">DUF1311 domain-containing protein</fullName>
    </submittedName>
</protein>
<feature type="compositionally biased region" description="Polar residues" evidence="1">
    <location>
        <begin position="31"/>
        <end position="43"/>
    </location>
</feature>
<sequence length="202" mass="22967">MENKKIVLLMVIALSIITLAACAKDSKKNQDSVSKTEQNQQVKDSVYKADNTGKTASTNDTKVNKNVQVINTTNTVTKIEGRRKEFIGRLDSIQKELDALPEKKNSDAGVTIAMRSYYGKSYDMYDKALNEIYTLLKKQLSPKIMKNLQTKQIKWIKQKEAAADKEAAQYEGGTFEFVAYNLSLYESTKERCYELVNEYMTD</sequence>
<feature type="region of interest" description="Disordered" evidence="1">
    <location>
        <begin position="28"/>
        <end position="60"/>
    </location>
</feature>
<dbReference type="AlphaFoldDB" id="A0A6I6EL28"/>
<feature type="chain" id="PRO_5026239075" evidence="2">
    <location>
        <begin position="24"/>
        <end position="202"/>
    </location>
</feature>
<dbReference type="Gene3D" id="1.20.1270.180">
    <property type="match status" value="1"/>
</dbReference>
<feature type="domain" description="Lysozyme inhibitor LprI-like N-terminal" evidence="3">
    <location>
        <begin position="103"/>
        <end position="195"/>
    </location>
</feature>
<dbReference type="InterPro" id="IPR009739">
    <property type="entry name" value="LprI-like_N"/>
</dbReference>
<evidence type="ECO:0000259" key="3">
    <source>
        <dbReference type="Pfam" id="PF07007"/>
    </source>
</evidence>
<keyword evidence="2" id="KW-0732">Signal</keyword>
<dbReference type="PROSITE" id="PS51257">
    <property type="entry name" value="PROKAR_LIPOPROTEIN"/>
    <property type="match status" value="1"/>
</dbReference>
<gene>
    <name evidence="4" type="ORF">GOM49_04395</name>
</gene>
<dbReference type="PANTHER" id="PTHR39176">
    <property type="entry name" value="PERIPLASMIC PROTEIN-RELATED"/>
    <property type="match status" value="1"/>
</dbReference>
<proteinExistence type="predicted"/>
<dbReference type="EMBL" id="CP046522">
    <property type="protein sequence ID" value="QGU94442.1"/>
    <property type="molecule type" value="Genomic_DNA"/>
</dbReference>
<dbReference type="PANTHER" id="PTHR39176:SF1">
    <property type="entry name" value="PERIPLASMIC PROTEIN"/>
    <property type="match status" value="1"/>
</dbReference>
<evidence type="ECO:0000256" key="1">
    <source>
        <dbReference type="SAM" id="MobiDB-lite"/>
    </source>
</evidence>
<evidence type="ECO:0000313" key="4">
    <source>
        <dbReference type="EMBL" id="QGU94442.1"/>
    </source>
</evidence>
<accession>A0A6I6EL28</accession>
<evidence type="ECO:0000256" key="2">
    <source>
        <dbReference type="SAM" id="SignalP"/>
    </source>
</evidence>
<name>A0A6I6EL28_9CLOT</name>
<dbReference type="Proteomes" id="UP000422764">
    <property type="component" value="Chromosome"/>
</dbReference>
<organism evidence="4 5">
    <name type="scientific">Clostridium bovifaecis</name>
    <dbReference type="NCBI Taxonomy" id="2184719"/>
    <lineage>
        <taxon>Bacteria</taxon>
        <taxon>Bacillati</taxon>
        <taxon>Bacillota</taxon>
        <taxon>Clostridia</taxon>
        <taxon>Eubacteriales</taxon>
        <taxon>Clostridiaceae</taxon>
        <taxon>Clostridium</taxon>
    </lineage>
</organism>
<keyword evidence="5" id="KW-1185">Reference proteome</keyword>
<evidence type="ECO:0000313" key="5">
    <source>
        <dbReference type="Proteomes" id="UP000422764"/>
    </source>
</evidence>
<feature type="signal peptide" evidence="2">
    <location>
        <begin position="1"/>
        <end position="23"/>
    </location>
</feature>
<dbReference type="Pfam" id="PF07007">
    <property type="entry name" value="LprI"/>
    <property type="match status" value="1"/>
</dbReference>